<name>A0A7C4FGI2_9CREN</name>
<reference evidence="1" key="1">
    <citation type="journal article" date="2020" name="mSystems">
        <title>Genome- and Community-Level Interaction Insights into Carbon Utilization and Element Cycling Functions of Hydrothermarchaeota in Hydrothermal Sediment.</title>
        <authorList>
            <person name="Zhou Z."/>
            <person name="Liu Y."/>
            <person name="Xu W."/>
            <person name="Pan J."/>
            <person name="Luo Z.H."/>
            <person name="Li M."/>
        </authorList>
    </citation>
    <scope>NUCLEOTIDE SEQUENCE [LARGE SCALE GENOMIC DNA]</scope>
    <source>
        <strain evidence="1">SpSt-732</strain>
    </source>
</reference>
<dbReference type="InterPro" id="IPR038459">
    <property type="entry name" value="MT_TRM10-typ_sf"/>
</dbReference>
<protein>
    <recommendedName>
        <fullName evidence="2">SAM-dependent MTase TRM10-type domain-containing protein</fullName>
    </recommendedName>
</protein>
<accession>A0A7C4FGI2</accession>
<dbReference type="Gene3D" id="3.40.1280.30">
    <property type="match status" value="1"/>
</dbReference>
<evidence type="ECO:0000313" key="1">
    <source>
        <dbReference type="EMBL" id="HGI88223.1"/>
    </source>
</evidence>
<proteinExistence type="predicted"/>
<comment type="caution">
    <text evidence="1">The sequence shown here is derived from an EMBL/GenBank/DDBJ whole genome shotgun (WGS) entry which is preliminary data.</text>
</comment>
<evidence type="ECO:0008006" key="2">
    <source>
        <dbReference type="Google" id="ProtNLM"/>
    </source>
</evidence>
<dbReference type="EMBL" id="DTFF01000064">
    <property type="protein sequence ID" value="HGI88223.1"/>
    <property type="molecule type" value="Genomic_DNA"/>
</dbReference>
<dbReference type="AlphaFoldDB" id="A0A7C4FGI2"/>
<sequence>MVTLISDIFQCTLEYLGIRDIVLSSKLYRNLLRELNSRCASHKILHLVAEKLVVGRAKICRESTYGKVVGFYKGIAISRESRALEQYDTVIKDFREQCARDISPLFNEIFAKLYPKSPLIVFDATLWELHHVNEKKGALKQLLLSLNVVRRYLTDLSTAIILPSMEIRAFLESFKNRIAIISWLHRMQTNHGLTIVLDPYADRALTEVEVMKADTFVIGLLVDDMFSRPFATYLMTLLRNLKDCERRAIVYKGHVVGVPREINKIVEILLKVRFEGVSISTAVEEVMGVDDKIKRLAREAAKYCNMGKAVDKNVVKSLMMELGLDERYYGKVLSRVRKLSCWRE</sequence>
<gene>
    <name evidence="1" type="ORF">ENV14_07560</name>
</gene>
<organism evidence="1">
    <name type="scientific">Ignisphaera aggregans</name>
    <dbReference type="NCBI Taxonomy" id="334771"/>
    <lineage>
        <taxon>Archaea</taxon>
        <taxon>Thermoproteota</taxon>
        <taxon>Thermoprotei</taxon>
        <taxon>Desulfurococcales</taxon>
        <taxon>Desulfurococcaceae</taxon>
        <taxon>Ignisphaera</taxon>
    </lineage>
</organism>